<dbReference type="EMBL" id="MU275855">
    <property type="protein sequence ID" value="KAI0051058.1"/>
    <property type="molecule type" value="Genomic_DNA"/>
</dbReference>
<protein>
    <submittedName>
        <fullName evidence="1">Uncharacterized protein</fullName>
    </submittedName>
</protein>
<name>A0ACB8S3N4_9AGAM</name>
<dbReference type="Proteomes" id="UP000814033">
    <property type="component" value="Unassembled WGS sequence"/>
</dbReference>
<comment type="caution">
    <text evidence="1">The sequence shown here is derived from an EMBL/GenBank/DDBJ whole genome shotgun (WGS) entry which is preliminary data.</text>
</comment>
<proteinExistence type="predicted"/>
<organism evidence="1 2">
    <name type="scientific">Auriscalpium vulgare</name>
    <dbReference type="NCBI Taxonomy" id="40419"/>
    <lineage>
        <taxon>Eukaryota</taxon>
        <taxon>Fungi</taxon>
        <taxon>Dikarya</taxon>
        <taxon>Basidiomycota</taxon>
        <taxon>Agaricomycotina</taxon>
        <taxon>Agaricomycetes</taxon>
        <taxon>Russulales</taxon>
        <taxon>Auriscalpiaceae</taxon>
        <taxon>Auriscalpium</taxon>
    </lineage>
</organism>
<evidence type="ECO:0000313" key="1">
    <source>
        <dbReference type="EMBL" id="KAI0051058.1"/>
    </source>
</evidence>
<sequence>MDKAPDTSALLGFLESHLVKSILSVHPNSLCAICPRFPVPEEWASESWWDWASAPSSEVKWLLLLRAYMGEDTQDMRVIPPVLMSLISAARSQRLHRSPLLITRTGPANQGRESLPGMSPKKAHEVTRMGAYILHLTTSRPGLTNVKHVVDIGAGQGYLSRELSDAGFHVLALDGNPVQTKGAERRDRGRGRQPRPSKGSLTHKTLHIATDTLEEAVSSWLRTLEGDPATPIPVLFVALHACGTLTPDILRTFLTSRAGVPGPPGRCWLAKGAIIVGCCYNLMSPAVDFPLSAAFKHAPTLSASHLQLAAQTPSHWLDTAASLASAELSVRKVTYRALLEAVSEPVHQTDPNSVPSNRLGRLPDSVYISFPNFVAHASSRLGRSTSYSSPSPRDHPLAMIGEEYFSMLQQRAEVVHILRCLIGPSIESAILLDRVFWLKESLMTPDCADHAEWDVDLVGLFDQAVGSARNMALVVTPVHTSI</sequence>
<reference evidence="1" key="1">
    <citation type="submission" date="2021-02" db="EMBL/GenBank/DDBJ databases">
        <authorList>
            <consortium name="DOE Joint Genome Institute"/>
            <person name="Ahrendt S."/>
            <person name="Looney B.P."/>
            <person name="Miyauchi S."/>
            <person name="Morin E."/>
            <person name="Drula E."/>
            <person name="Courty P.E."/>
            <person name="Chicoki N."/>
            <person name="Fauchery L."/>
            <person name="Kohler A."/>
            <person name="Kuo A."/>
            <person name="Labutti K."/>
            <person name="Pangilinan J."/>
            <person name="Lipzen A."/>
            <person name="Riley R."/>
            <person name="Andreopoulos W."/>
            <person name="He G."/>
            <person name="Johnson J."/>
            <person name="Barry K.W."/>
            <person name="Grigoriev I.V."/>
            <person name="Nagy L."/>
            <person name="Hibbett D."/>
            <person name="Henrissat B."/>
            <person name="Matheny P.B."/>
            <person name="Labbe J."/>
            <person name="Martin F."/>
        </authorList>
    </citation>
    <scope>NUCLEOTIDE SEQUENCE</scope>
    <source>
        <strain evidence="1">FP105234-sp</strain>
    </source>
</reference>
<gene>
    <name evidence="1" type="ORF">FA95DRAFT_378509</name>
</gene>
<keyword evidence="2" id="KW-1185">Reference proteome</keyword>
<accession>A0ACB8S3N4</accession>
<reference evidence="1" key="2">
    <citation type="journal article" date="2022" name="New Phytol.">
        <title>Evolutionary transition to the ectomycorrhizal habit in the genomes of a hyperdiverse lineage of mushroom-forming fungi.</title>
        <authorList>
            <person name="Looney B."/>
            <person name="Miyauchi S."/>
            <person name="Morin E."/>
            <person name="Drula E."/>
            <person name="Courty P.E."/>
            <person name="Kohler A."/>
            <person name="Kuo A."/>
            <person name="LaButti K."/>
            <person name="Pangilinan J."/>
            <person name="Lipzen A."/>
            <person name="Riley R."/>
            <person name="Andreopoulos W."/>
            <person name="He G."/>
            <person name="Johnson J."/>
            <person name="Nolan M."/>
            <person name="Tritt A."/>
            <person name="Barry K.W."/>
            <person name="Grigoriev I.V."/>
            <person name="Nagy L.G."/>
            <person name="Hibbett D."/>
            <person name="Henrissat B."/>
            <person name="Matheny P.B."/>
            <person name="Labbe J."/>
            <person name="Martin F.M."/>
        </authorList>
    </citation>
    <scope>NUCLEOTIDE SEQUENCE</scope>
    <source>
        <strain evidence="1">FP105234-sp</strain>
    </source>
</reference>
<evidence type="ECO:0000313" key="2">
    <source>
        <dbReference type="Proteomes" id="UP000814033"/>
    </source>
</evidence>